<dbReference type="Proteomes" id="UP000000739">
    <property type="component" value="Chromosome"/>
</dbReference>
<dbReference type="Pfam" id="PF12773">
    <property type="entry name" value="DZR"/>
    <property type="match status" value="1"/>
</dbReference>
<dbReference type="Gene3D" id="3.30.300.160">
    <property type="entry name" value="Type II secretion system, protein E, N-terminal domain"/>
    <property type="match status" value="1"/>
</dbReference>
<dbReference type="GO" id="GO:0005524">
    <property type="term" value="F:ATP binding"/>
    <property type="evidence" value="ECO:0007669"/>
    <property type="project" value="UniProtKB-KW"/>
</dbReference>
<dbReference type="InterPro" id="IPR001789">
    <property type="entry name" value="Sig_transdc_resp-reg_receiver"/>
</dbReference>
<dbReference type="CDD" id="cd01129">
    <property type="entry name" value="PulE-GspE-like"/>
    <property type="match status" value="1"/>
</dbReference>
<dbReference type="Pfam" id="PF00437">
    <property type="entry name" value="T2SSE"/>
    <property type="match status" value="1"/>
</dbReference>
<evidence type="ECO:0000259" key="5">
    <source>
        <dbReference type="PROSITE" id="PS50110"/>
    </source>
</evidence>
<dbReference type="PROSITE" id="PS50110">
    <property type="entry name" value="RESPONSE_REGULATORY"/>
    <property type="match status" value="1"/>
</dbReference>
<dbReference type="GO" id="GO:0005886">
    <property type="term" value="C:plasma membrane"/>
    <property type="evidence" value="ECO:0007669"/>
    <property type="project" value="TreeGrafter"/>
</dbReference>
<keyword evidence="2" id="KW-0547">Nucleotide-binding</keyword>
<dbReference type="InterPro" id="IPR011006">
    <property type="entry name" value="CheY-like_superfamily"/>
</dbReference>
<dbReference type="PANTHER" id="PTHR30258">
    <property type="entry name" value="TYPE II SECRETION SYSTEM PROTEIN GSPE-RELATED"/>
    <property type="match status" value="1"/>
</dbReference>
<keyword evidence="7" id="KW-1185">Reference proteome</keyword>
<sequence length="804" mass="90298">MPKLASLFMGGKAQEAKEVTSLKKESSRYAILFVDDEPHVLKAMRRIFRKENYRLLTAESAEEALETLRAARVHVIVSDHRMPGMQGADLLRKVKELYPQTIRIMLTGHADVNAIMGAINEGAVYKFITKPWNDDDLRITVGLALEQYDLIKENVYLKNRQKEQTKKIKTLTKCFSANRSQIGRMLVKRNLLTKEDLEKAQQVQARSDKILPAILMEMELADEKTIMDVMEEELKINRVNPAEFTASAPLASLIPSEICEKHLLVPLKRMDGQLVTAMADPTDLVKIDELRFLTGMPIKPALATHEDIRKKVQELYGGESALNSVISEIELMDPTETIEIILEEDDVVDVDELLKSKDQPPAIRIVNSIISDALRHGASDVHIEPKTKYLMVRYRIDDLLQEKIRIPMAMHPPIVSRIKVMSELDITERRKPQDGRVTVKASTKTVDMRISSLPTVNGEKIVLRILDKNAASQELEDLGLTSMDMEKILRFIRQPQGMVLATGPTGSGKTSTLYAMLRRGASITKNFTTIEDPVEYHMGMAEQVNVREKIGLDFPTILRSILRQDPNVIMLGEIRDFQTAEVAFHAALTGHLVLSTLHTNGSIASIIRLRDMGIKSYVMSEALTGIIAQRLLRRICPHCMEDSQVDAEVLKALRLDPDRLDFTPKKGRGCPQCNGGGYKGRIGVYEVLEFDSEFRRMVHSGASDAELMRAASQANMKTILEDSMDKVRAGISTCEEVLRVLGPQNTLEILCPACNHTMAQRFNYCPYCAAALVLRCRSCHSFLEESWKICPHCGAQSPLVDKEG</sequence>
<proteinExistence type="inferred from homology"/>
<dbReference type="HOGENOM" id="CLU_013446_10_0_7"/>
<evidence type="ECO:0000256" key="2">
    <source>
        <dbReference type="ARBA" id="ARBA00022741"/>
    </source>
</evidence>
<dbReference type="RefSeq" id="WP_012609449.1">
    <property type="nucleotide sequence ID" value="NC_011768.1"/>
</dbReference>
<dbReference type="SMART" id="SM00448">
    <property type="entry name" value="REC"/>
    <property type="match status" value="1"/>
</dbReference>
<protein>
    <submittedName>
        <fullName evidence="6">Protein with response regulator receiver domain</fullName>
    </submittedName>
</protein>
<evidence type="ECO:0000313" key="6">
    <source>
        <dbReference type="EMBL" id="ACL02009.1"/>
    </source>
</evidence>
<dbReference type="InterPro" id="IPR025874">
    <property type="entry name" value="DZR"/>
</dbReference>
<dbReference type="eggNOG" id="COG2804">
    <property type="taxonomic scope" value="Bacteria"/>
</dbReference>
<evidence type="ECO:0000256" key="1">
    <source>
        <dbReference type="ARBA" id="ARBA00006611"/>
    </source>
</evidence>
<dbReference type="InterPro" id="IPR037257">
    <property type="entry name" value="T2SS_E_N_sf"/>
</dbReference>
<keyword evidence="3" id="KW-0067">ATP-binding</keyword>
<organism evidence="6 7">
    <name type="scientific">Desulfatibacillum aliphaticivorans</name>
    <dbReference type="NCBI Taxonomy" id="218208"/>
    <lineage>
        <taxon>Bacteria</taxon>
        <taxon>Pseudomonadati</taxon>
        <taxon>Thermodesulfobacteriota</taxon>
        <taxon>Desulfobacteria</taxon>
        <taxon>Desulfobacterales</taxon>
        <taxon>Desulfatibacillaceae</taxon>
        <taxon>Desulfatibacillum</taxon>
    </lineage>
</organism>
<dbReference type="GO" id="GO:0000160">
    <property type="term" value="P:phosphorelay signal transduction system"/>
    <property type="evidence" value="ECO:0007669"/>
    <property type="project" value="InterPro"/>
</dbReference>
<dbReference type="PANTHER" id="PTHR30258:SF3">
    <property type="entry name" value="SLL1921 PROTEIN"/>
    <property type="match status" value="1"/>
</dbReference>
<comment type="similarity">
    <text evidence="1">Belongs to the GSP E family.</text>
</comment>
<feature type="domain" description="Response regulatory" evidence="5">
    <location>
        <begin position="30"/>
        <end position="145"/>
    </location>
</feature>
<dbReference type="InterPro" id="IPR001482">
    <property type="entry name" value="T2SS/T4SS_dom"/>
</dbReference>
<dbReference type="eggNOG" id="COG3437">
    <property type="taxonomic scope" value="Bacteria"/>
</dbReference>
<dbReference type="SUPFAM" id="SSF160246">
    <property type="entry name" value="EspE N-terminal domain-like"/>
    <property type="match status" value="1"/>
</dbReference>
<evidence type="ECO:0000313" key="7">
    <source>
        <dbReference type="Proteomes" id="UP000000739"/>
    </source>
</evidence>
<dbReference type="SUPFAM" id="SSF52540">
    <property type="entry name" value="P-loop containing nucleoside triphosphate hydrolases"/>
    <property type="match status" value="1"/>
</dbReference>
<dbReference type="EMBL" id="CP001322">
    <property type="protein sequence ID" value="ACL02009.1"/>
    <property type="molecule type" value="Genomic_DNA"/>
</dbReference>
<dbReference type="KEGG" id="dal:Dalk_0300"/>
<feature type="modified residue" description="4-aspartylphosphate" evidence="4">
    <location>
        <position position="79"/>
    </location>
</feature>
<dbReference type="Gene3D" id="3.40.50.300">
    <property type="entry name" value="P-loop containing nucleotide triphosphate hydrolases"/>
    <property type="match status" value="1"/>
</dbReference>
<dbReference type="Pfam" id="PF05157">
    <property type="entry name" value="MshEN"/>
    <property type="match status" value="1"/>
</dbReference>
<dbReference type="Pfam" id="PF00072">
    <property type="entry name" value="Response_reg"/>
    <property type="match status" value="1"/>
</dbReference>
<dbReference type="AlphaFoldDB" id="B8F8X7"/>
<dbReference type="InterPro" id="IPR027417">
    <property type="entry name" value="P-loop_NTPase"/>
</dbReference>
<dbReference type="SUPFAM" id="SSF52172">
    <property type="entry name" value="CheY-like"/>
    <property type="match status" value="1"/>
</dbReference>
<keyword evidence="4" id="KW-0597">Phosphoprotein</keyword>
<reference evidence="6 7" key="1">
    <citation type="journal article" date="2012" name="Environ. Microbiol.">
        <title>The genome sequence of Desulfatibacillum alkenivorans AK-01: a blueprint for anaerobic alkane oxidation.</title>
        <authorList>
            <person name="Callaghan A.V."/>
            <person name="Morris B.E."/>
            <person name="Pereira I.A."/>
            <person name="McInerney M.J."/>
            <person name="Austin R.N."/>
            <person name="Groves J.T."/>
            <person name="Kukor J.J."/>
            <person name="Suflita J.M."/>
            <person name="Young L.Y."/>
            <person name="Zylstra G.J."/>
            <person name="Wawrik B."/>
        </authorList>
    </citation>
    <scope>NUCLEOTIDE SEQUENCE [LARGE SCALE GENOMIC DNA]</scope>
    <source>
        <strain evidence="6 7">AK-01</strain>
    </source>
</reference>
<evidence type="ECO:0000256" key="3">
    <source>
        <dbReference type="ARBA" id="ARBA00022840"/>
    </source>
</evidence>
<gene>
    <name evidence="6" type="ordered locus">Dalk_0300</name>
</gene>
<dbReference type="CDD" id="cd17569">
    <property type="entry name" value="REC_HupR-like"/>
    <property type="match status" value="1"/>
</dbReference>
<dbReference type="InterPro" id="IPR007831">
    <property type="entry name" value="T2SS_GspE_N"/>
</dbReference>
<dbReference type="GO" id="GO:0016887">
    <property type="term" value="F:ATP hydrolysis activity"/>
    <property type="evidence" value="ECO:0007669"/>
    <property type="project" value="TreeGrafter"/>
</dbReference>
<name>B8F8X7_DESAL</name>
<accession>B8F8X7</accession>
<dbReference type="Gene3D" id="3.30.450.90">
    <property type="match status" value="1"/>
</dbReference>
<dbReference type="Gene3D" id="3.40.50.2300">
    <property type="match status" value="1"/>
</dbReference>
<evidence type="ECO:0000256" key="4">
    <source>
        <dbReference type="PROSITE-ProRule" id="PRU00169"/>
    </source>
</evidence>